<dbReference type="PIRSF" id="PIRSF006324">
    <property type="entry name" value="LeuE"/>
    <property type="match status" value="1"/>
</dbReference>
<sequence>MPLVAFVFAAVVLAITPGPGIAYVVARTVAGGRSEGLASCFGTGLGGLVHVAAAALGLSLLIAQSAFAFNLVKYLGAAYLIYLGLRMLLRKEQPIAVERVASQGARRAFMQGIIVETFNVKTALFFLAFLPQFTSPDAPLAPQLAVLGSICVVLNTFVDVLAVFGADRLLKSNAGLTARARLLTRVSGCTMMTLGVFLALARRGT</sequence>
<dbReference type="EMBL" id="WTVQ01000028">
    <property type="protein sequence ID" value="NMG76212.1"/>
    <property type="molecule type" value="Genomic_DNA"/>
</dbReference>
<evidence type="ECO:0000256" key="3">
    <source>
        <dbReference type="ARBA" id="ARBA00022692"/>
    </source>
</evidence>
<feature type="transmembrane region" description="Helical" evidence="6">
    <location>
        <begin position="68"/>
        <end position="89"/>
    </location>
</feature>
<reference evidence="7 8" key="1">
    <citation type="submission" date="2019-12" db="EMBL/GenBank/DDBJ databases">
        <title>Comparative genomics gives insights into the taxonomy of the Azoarcus-Aromatoleum group and reveals separate origins of nif in the plant-associated Azoarcus and non-plant-associated Aromatoleum sub-groups.</title>
        <authorList>
            <person name="Lafos M."/>
            <person name="Maluk M."/>
            <person name="Batista M."/>
            <person name="Junghare M."/>
            <person name="Carmona M."/>
            <person name="Faoro H."/>
            <person name="Cruz L.M."/>
            <person name="Battistoni F."/>
            <person name="De Souza E."/>
            <person name="Pedrosa F."/>
            <person name="Chen W.-M."/>
            <person name="Poole P.S."/>
            <person name="Dixon R.A."/>
            <person name="James E.K."/>
        </authorList>
    </citation>
    <scope>NUCLEOTIDE SEQUENCE [LARGE SCALE GENOMIC DNA]</scope>
    <source>
        <strain evidence="7 8">22Lin</strain>
    </source>
</reference>
<evidence type="ECO:0000256" key="5">
    <source>
        <dbReference type="ARBA" id="ARBA00023136"/>
    </source>
</evidence>
<evidence type="ECO:0000256" key="2">
    <source>
        <dbReference type="ARBA" id="ARBA00022475"/>
    </source>
</evidence>
<evidence type="ECO:0000256" key="4">
    <source>
        <dbReference type="ARBA" id="ARBA00022989"/>
    </source>
</evidence>
<keyword evidence="3 6" id="KW-0812">Transmembrane</keyword>
<dbReference type="PANTHER" id="PTHR30086">
    <property type="entry name" value="ARGININE EXPORTER PROTEIN ARGO"/>
    <property type="match status" value="1"/>
</dbReference>
<feature type="transmembrane region" description="Helical" evidence="6">
    <location>
        <begin position="182"/>
        <end position="201"/>
    </location>
</feature>
<keyword evidence="8" id="KW-1185">Reference proteome</keyword>
<organism evidence="7 8">
    <name type="scientific">Aromatoleum diolicum</name>
    <dbReference type="NCBI Taxonomy" id="75796"/>
    <lineage>
        <taxon>Bacteria</taxon>
        <taxon>Pseudomonadati</taxon>
        <taxon>Pseudomonadota</taxon>
        <taxon>Betaproteobacteria</taxon>
        <taxon>Rhodocyclales</taxon>
        <taxon>Rhodocyclaceae</taxon>
        <taxon>Aromatoleum</taxon>
    </lineage>
</organism>
<evidence type="ECO:0000256" key="6">
    <source>
        <dbReference type="SAM" id="Phobius"/>
    </source>
</evidence>
<evidence type="ECO:0000313" key="8">
    <source>
        <dbReference type="Proteomes" id="UP000648984"/>
    </source>
</evidence>
<comment type="subcellular location">
    <subcellularLocation>
        <location evidence="1">Cell membrane</location>
        <topology evidence="1">Multi-pass membrane protein</topology>
    </subcellularLocation>
</comment>
<keyword evidence="5 6" id="KW-0472">Membrane</keyword>
<comment type="caution">
    <text evidence="7">The sequence shown here is derived from an EMBL/GenBank/DDBJ whole genome shotgun (WGS) entry which is preliminary data.</text>
</comment>
<dbReference type="PANTHER" id="PTHR30086:SF20">
    <property type="entry name" value="ARGININE EXPORTER PROTEIN ARGO-RELATED"/>
    <property type="match status" value="1"/>
</dbReference>
<keyword evidence="4 6" id="KW-1133">Transmembrane helix</keyword>
<accession>A0ABX1QFD6</accession>
<evidence type="ECO:0000313" key="7">
    <source>
        <dbReference type="EMBL" id="NMG76212.1"/>
    </source>
</evidence>
<feature type="transmembrane region" description="Helical" evidence="6">
    <location>
        <begin position="109"/>
        <end position="133"/>
    </location>
</feature>
<evidence type="ECO:0000256" key="1">
    <source>
        <dbReference type="ARBA" id="ARBA00004651"/>
    </source>
</evidence>
<gene>
    <name evidence="7" type="ORF">GPA25_15725</name>
</gene>
<feature type="transmembrane region" description="Helical" evidence="6">
    <location>
        <begin position="145"/>
        <end position="170"/>
    </location>
</feature>
<name>A0ABX1QFD6_9RHOO</name>
<keyword evidence="2" id="KW-1003">Cell membrane</keyword>
<feature type="transmembrane region" description="Helical" evidence="6">
    <location>
        <begin position="37"/>
        <end position="62"/>
    </location>
</feature>
<feature type="transmembrane region" description="Helical" evidence="6">
    <location>
        <begin position="6"/>
        <end position="25"/>
    </location>
</feature>
<dbReference type="InterPro" id="IPR001123">
    <property type="entry name" value="LeuE-type"/>
</dbReference>
<proteinExistence type="predicted"/>
<protein>
    <submittedName>
        <fullName evidence="7">LysE family transporter</fullName>
    </submittedName>
</protein>
<dbReference type="Pfam" id="PF01810">
    <property type="entry name" value="LysE"/>
    <property type="match status" value="1"/>
</dbReference>
<dbReference type="Proteomes" id="UP000648984">
    <property type="component" value="Unassembled WGS sequence"/>
</dbReference>